<dbReference type="Proteomes" id="UP000094669">
    <property type="component" value="Unassembled WGS sequence"/>
</dbReference>
<organism evidence="1 2">
    <name type="scientific">Leptospira inadai serovar Lyme</name>
    <dbReference type="NCBI Taxonomy" id="293084"/>
    <lineage>
        <taxon>Bacteria</taxon>
        <taxon>Pseudomonadati</taxon>
        <taxon>Spirochaetota</taxon>
        <taxon>Spirochaetia</taxon>
        <taxon>Leptospirales</taxon>
        <taxon>Leptospiraceae</taxon>
        <taxon>Leptospira</taxon>
    </lineage>
</organism>
<protein>
    <submittedName>
        <fullName evidence="1">Uncharacterized protein</fullName>
    </submittedName>
</protein>
<sequence>MIPEPNETGSRYKIEQIEPLFMLVKSHSIEIFLGILKRPVKDHLEYSLARQDNHLFLHVADQRKRRIKKGSERES</sequence>
<comment type="caution">
    <text evidence="1">The sequence shown here is derived from an EMBL/GenBank/DDBJ whole genome shotgun (WGS) entry which is preliminary data.</text>
</comment>
<dbReference type="EMBL" id="MCRM02000006">
    <property type="protein sequence ID" value="PNV75484.1"/>
    <property type="molecule type" value="Genomic_DNA"/>
</dbReference>
<gene>
    <name evidence="1" type="ORF">BES34_007510</name>
</gene>
<accession>A0ABX4YK07</accession>
<keyword evidence="2" id="KW-1185">Reference proteome</keyword>
<reference evidence="1" key="1">
    <citation type="submission" date="2018-01" db="EMBL/GenBank/DDBJ databases">
        <title>Genomic characterization of Leptospira inadai serogroup Lyme isolated from captured rat in Brazil and comparative analysis with human reference strain.</title>
        <authorList>
            <person name="Moreno L.Z."/>
            <person name="Loureiro A.P."/>
            <person name="Miraglia F."/>
            <person name="Kremer F.S."/>
            <person name="Eslabao M.R."/>
            <person name="Dellagostin O.A."/>
            <person name="Lilenbaum W."/>
            <person name="Moreno A.M."/>
        </authorList>
    </citation>
    <scope>NUCLEOTIDE SEQUENCE [LARGE SCALE GENOMIC DNA]</scope>
    <source>
        <strain evidence="1">M34/99</strain>
    </source>
</reference>
<proteinExistence type="predicted"/>
<evidence type="ECO:0000313" key="1">
    <source>
        <dbReference type="EMBL" id="PNV75484.1"/>
    </source>
</evidence>
<name>A0ABX4YK07_9LEPT</name>
<evidence type="ECO:0000313" key="2">
    <source>
        <dbReference type="Proteomes" id="UP000094669"/>
    </source>
</evidence>